<organism evidence="2 3">
    <name type="scientific">Vibrio metoecus</name>
    <dbReference type="NCBI Taxonomy" id="1481663"/>
    <lineage>
        <taxon>Bacteria</taxon>
        <taxon>Pseudomonadati</taxon>
        <taxon>Pseudomonadota</taxon>
        <taxon>Gammaproteobacteria</taxon>
        <taxon>Vibrionales</taxon>
        <taxon>Vibrionaceae</taxon>
        <taxon>Vibrio</taxon>
    </lineage>
</organism>
<comment type="caution">
    <text evidence="2">The sequence shown here is derived from an EMBL/GenBank/DDBJ whole genome shotgun (WGS) entry which is preliminary data.</text>
</comment>
<keyword evidence="2" id="KW-0012">Acyltransferase</keyword>
<sequence length="46" mass="5198">MQDFFASVDFLIAGHAPSFLLVITADEQKIRRRSQKVCDGDETLEV</sequence>
<evidence type="ECO:0000313" key="3">
    <source>
        <dbReference type="Proteomes" id="UP000216173"/>
    </source>
</evidence>
<feature type="transmembrane region" description="Helical" evidence="1">
    <location>
        <begin position="6"/>
        <end position="25"/>
    </location>
</feature>
<dbReference type="EMBL" id="NMSH01000021">
    <property type="protein sequence ID" value="PAR20224.1"/>
    <property type="molecule type" value="Genomic_DNA"/>
</dbReference>
<dbReference type="GO" id="GO:0016746">
    <property type="term" value="F:acyltransferase activity"/>
    <property type="evidence" value="ECO:0007669"/>
    <property type="project" value="UniProtKB-KW"/>
</dbReference>
<keyword evidence="1" id="KW-0812">Transmembrane</keyword>
<dbReference type="Proteomes" id="UP000216173">
    <property type="component" value="Unassembled WGS sequence"/>
</dbReference>
<dbReference type="AlphaFoldDB" id="A0A271VQ90"/>
<keyword evidence="1" id="KW-0472">Membrane</keyword>
<name>A0A271VQ90_VIBMT</name>
<reference evidence="3" key="1">
    <citation type="submission" date="2017-07" db="EMBL/GenBank/DDBJ databases">
        <authorList>
            <person name="Boucher Y."/>
            <person name="Orata F.D."/>
        </authorList>
    </citation>
    <scope>NUCLEOTIDE SEQUENCE [LARGE SCALE GENOMIC DNA]</scope>
    <source>
        <strain evidence="3">OYP9E10</strain>
    </source>
</reference>
<evidence type="ECO:0000256" key="1">
    <source>
        <dbReference type="SAM" id="Phobius"/>
    </source>
</evidence>
<proteinExistence type="predicted"/>
<keyword evidence="2" id="KW-0808">Transferase</keyword>
<protein>
    <submittedName>
        <fullName evidence="2">Lipid A biosynthesis lauroyl acyltransferase</fullName>
    </submittedName>
</protein>
<keyword evidence="1" id="KW-1133">Transmembrane helix</keyword>
<evidence type="ECO:0000313" key="2">
    <source>
        <dbReference type="EMBL" id="PAR20224.1"/>
    </source>
</evidence>
<dbReference type="RefSeq" id="WP_081018647.1">
    <property type="nucleotide sequence ID" value="NZ_LBGO01000024.1"/>
</dbReference>
<accession>A0A271VQ90</accession>
<gene>
    <name evidence="2" type="ORF">CGU03_13150</name>
</gene>